<dbReference type="InterPro" id="IPR046522">
    <property type="entry name" value="DUF6699"/>
</dbReference>
<accession>A0A409YNK1</accession>
<gene>
    <name evidence="3" type="ORF">CVT24_011859</name>
</gene>
<name>A0A409YNK1_9AGAR</name>
<evidence type="ECO:0000313" key="3">
    <source>
        <dbReference type="EMBL" id="PPR04641.1"/>
    </source>
</evidence>
<reference evidence="3 4" key="1">
    <citation type="journal article" date="2018" name="Evol. Lett.">
        <title>Horizontal gene cluster transfer increased hallucinogenic mushroom diversity.</title>
        <authorList>
            <person name="Reynolds H.T."/>
            <person name="Vijayakumar V."/>
            <person name="Gluck-Thaler E."/>
            <person name="Korotkin H.B."/>
            <person name="Matheny P.B."/>
            <person name="Slot J.C."/>
        </authorList>
    </citation>
    <scope>NUCLEOTIDE SEQUENCE [LARGE SCALE GENOMIC DNA]</scope>
    <source>
        <strain evidence="3 4">2629</strain>
    </source>
</reference>
<dbReference type="Proteomes" id="UP000284842">
    <property type="component" value="Unassembled WGS sequence"/>
</dbReference>
<dbReference type="EMBL" id="NHTK01000907">
    <property type="protein sequence ID" value="PPR04641.1"/>
    <property type="molecule type" value="Genomic_DNA"/>
</dbReference>
<feature type="domain" description="DUF6699" evidence="2">
    <location>
        <begin position="257"/>
        <end position="390"/>
    </location>
</feature>
<feature type="region of interest" description="Disordered" evidence="1">
    <location>
        <begin position="194"/>
        <end position="220"/>
    </location>
</feature>
<evidence type="ECO:0000256" key="1">
    <source>
        <dbReference type="SAM" id="MobiDB-lite"/>
    </source>
</evidence>
<evidence type="ECO:0000313" key="4">
    <source>
        <dbReference type="Proteomes" id="UP000284842"/>
    </source>
</evidence>
<sequence length="403" mass="45736">MSVSACGRSTVATEKTEEEHEAISRFLDCLLGGVRAYVTEDTAEENWAVIEECALGFRRQMRLFTNPDVSSMLPSLSMKRSEDTEDRVQRKSRLVNPEIDLVGYQDQNQKRCHLAHFPIWKEGKGDTYGDAHLVIHFYYKTTDTFHFYNPQHILTIGSCISTPTTPPPPPQPNMPSKQVRFAYKNTFHSPPPVDTPQLSFSSSLPSNSGPVTPPSVSQPLPPVHSYGIPYASSKSKSSSYYSESVRAHPYLENGGVNYDVMDHYSMALSARSHRPLSSRTCREPATYPPLAFLVITSPYLPWKIKVYPANGSYVTVEDVLASIYRSLRTNITGQDFTALSNPNDQRRATRAYENRYRRLRDPRAYDEEKRSGMKRVDFLLGHTRFLSISNSGKRVDEWYLNIT</sequence>
<dbReference type="AlphaFoldDB" id="A0A409YNK1"/>
<dbReference type="OrthoDB" id="2783256at2759"/>
<evidence type="ECO:0000259" key="2">
    <source>
        <dbReference type="Pfam" id="PF20415"/>
    </source>
</evidence>
<dbReference type="InParanoid" id="A0A409YNK1"/>
<organism evidence="3 4">
    <name type="scientific">Panaeolus cyanescens</name>
    <dbReference type="NCBI Taxonomy" id="181874"/>
    <lineage>
        <taxon>Eukaryota</taxon>
        <taxon>Fungi</taxon>
        <taxon>Dikarya</taxon>
        <taxon>Basidiomycota</taxon>
        <taxon>Agaricomycotina</taxon>
        <taxon>Agaricomycetes</taxon>
        <taxon>Agaricomycetidae</taxon>
        <taxon>Agaricales</taxon>
        <taxon>Agaricineae</taxon>
        <taxon>Galeropsidaceae</taxon>
        <taxon>Panaeolus</taxon>
    </lineage>
</organism>
<dbReference type="STRING" id="181874.A0A409YNK1"/>
<feature type="compositionally biased region" description="Low complexity" evidence="1">
    <location>
        <begin position="199"/>
        <end position="208"/>
    </location>
</feature>
<protein>
    <recommendedName>
        <fullName evidence="2">DUF6699 domain-containing protein</fullName>
    </recommendedName>
</protein>
<keyword evidence="4" id="KW-1185">Reference proteome</keyword>
<dbReference type="Pfam" id="PF20415">
    <property type="entry name" value="DUF6699"/>
    <property type="match status" value="1"/>
</dbReference>
<proteinExistence type="predicted"/>
<comment type="caution">
    <text evidence="3">The sequence shown here is derived from an EMBL/GenBank/DDBJ whole genome shotgun (WGS) entry which is preliminary data.</text>
</comment>